<dbReference type="InParanoid" id="G2QCH6"/>
<protein>
    <submittedName>
        <fullName evidence="1">Uncharacterized protein</fullName>
    </submittedName>
</protein>
<evidence type="ECO:0000313" key="2">
    <source>
        <dbReference type="Proteomes" id="UP000007322"/>
    </source>
</evidence>
<dbReference type="OMA" id="KTTKTKX"/>
<sequence length="99" mass="11875">LAYNMILTETTKVIPFFANYRYKADLRQGLEVIVPRAAVIVPRAVVKVKQMYILYKKLKKELEFIRTRIKNYYNKYRLKGPYLERGDKVYLIIQNLQTK</sequence>
<dbReference type="KEGG" id="mtm:MYCTH_2062106"/>
<feature type="non-terminal residue" evidence="1">
    <location>
        <position position="1"/>
    </location>
</feature>
<dbReference type="EMBL" id="CP003004">
    <property type="protein sequence ID" value="AEO58152.1"/>
    <property type="molecule type" value="Genomic_DNA"/>
</dbReference>
<proteinExistence type="predicted"/>
<dbReference type="AlphaFoldDB" id="G2QCH6"/>
<organism evidence="1 2">
    <name type="scientific">Thermothelomyces thermophilus (strain ATCC 42464 / BCRC 31852 / DSM 1799)</name>
    <name type="common">Sporotrichum thermophile</name>
    <dbReference type="NCBI Taxonomy" id="573729"/>
    <lineage>
        <taxon>Eukaryota</taxon>
        <taxon>Fungi</taxon>
        <taxon>Dikarya</taxon>
        <taxon>Ascomycota</taxon>
        <taxon>Pezizomycotina</taxon>
        <taxon>Sordariomycetes</taxon>
        <taxon>Sordariomycetidae</taxon>
        <taxon>Sordariales</taxon>
        <taxon>Chaetomiaceae</taxon>
        <taxon>Thermothelomyces</taxon>
    </lineage>
</organism>
<dbReference type="HOGENOM" id="CLU_181934_0_0_1"/>
<evidence type="ECO:0000313" key="1">
    <source>
        <dbReference type="EMBL" id="AEO58152.1"/>
    </source>
</evidence>
<gene>
    <name evidence="1" type="ORF">MYCTH_2062106</name>
</gene>
<keyword evidence="2" id="KW-1185">Reference proteome</keyword>
<dbReference type="Proteomes" id="UP000007322">
    <property type="component" value="Chromosome 3"/>
</dbReference>
<reference evidence="1 2" key="1">
    <citation type="journal article" date="2011" name="Nat. Biotechnol.">
        <title>Comparative genomic analysis of the thermophilic biomass-degrading fungi Myceliophthora thermophila and Thielavia terrestris.</title>
        <authorList>
            <person name="Berka R.M."/>
            <person name="Grigoriev I.V."/>
            <person name="Otillar R."/>
            <person name="Salamov A."/>
            <person name="Grimwood J."/>
            <person name="Reid I."/>
            <person name="Ishmael N."/>
            <person name="John T."/>
            <person name="Darmond C."/>
            <person name="Moisan M.-C."/>
            <person name="Henrissat B."/>
            <person name="Coutinho P.M."/>
            <person name="Lombard V."/>
            <person name="Natvig D.O."/>
            <person name="Lindquist E."/>
            <person name="Schmutz J."/>
            <person name="Lucas S."/>
            <person name="Harris P."/>
            <person name="Powlowski J."/>
            <person name="Bellemare A."/>
            <person name="Taylor D."/>
            <person name="Butler G."/>
            <person name="de Vries R.P."/>
            <person name="Allijn I.E."/>
            <person name="van den Brink J."/>
            <person name="Ushinsky S."/>
            <person name="Storms R."/>
            <person name="Powell A.J."/>
            <person name="Paulsen I.T."/>
            <person name="Elbourne L.D.H."/>
            <person name="Baker S.E."/>
            <person name="Magnuson J."/>
            <person name="LaBoissiere S."/>
            <person name="Clutterbuck A.J."/>
            <person name="Martinez D."/>
            <person name="Wogulis M."/>
            <person name="de Leon A.L."/>
            <person name="Rey M.W."/>
            <person name="Tsang A."/>
        </authorList>
    </citation>
    <scope>NUCLEOTIDE SEQUENCE [LARGE SCALE GENOMIC DNA]</scope>
    <source>
        <strain evidence="2">ATCC 42464 / BCRC 31852 / DSM 1799</strain>
    </source>
</reference>
<accession>G2QCH6</accession>
<dbReference type="GeneID" id="11509275"/>
<dbReference type="RefSeq" id="XP_003663397.1">
    <property type="nucleotide sequence ID" value="XM_003663349.1"/>
</dbReference>
<dbReference type="VEuPathDB" id="FungiDB:MYCTH_2062106"/>
<name>G2QCH6_THET4</name>